<feature type="domain" description="DUF8173" evidence="3">
    <location>
        <begin position="275"/>
        <end position="454"/>
    </location>
</feature>
<dbReference type="STRING" id="926569.ANT_25370"/>
<gene>
    <name evidence="4" type="ordered locus">ANT_25370</name>
</gene>
<dbReference type="InterPro" id="IPR058486">
    <property type="entry name" value="DUF8173"/>
</dbReference>
<feature type="signal peptide" evidence="2">
    <location>
        <begin position="1"/>
        <end position="31"/>
    </location>
</feature>
<keyword evidence="1" id="KW-1133">Transmembrane helix</keyword>
<dbReference type="Proteomes" id="UP000008922">
    <property type="component" value="Chromosome"/>
</dbReference>
<dbReference type="InParanoid" id="E8MZL5"/>
<feature type="transmembrane region" description="Helical" evidence="1">
    <location>
        <begin position="363"/>
        <end position="386"/>
    </location>
</feature>
<evidence type="ECO:0000313" key="4">
    <source>
        <dbReference type="EMBL" id="BAJ64563.1"/>
    </source>
</evidence>
<dbReference type="KEGG" id="atm:ANT_25370"/>
<dbReference type="Pfam" id="PF26514">
    <property type="entry name" value="DUF8173"/>
    <property type="match status" value="1"/>
</dbReference>
<feature type="transmembrane region" description="Helical" evidence="1">
    <location>
        <begin position="431"/>
        <end position="451"/>
    </location>
</feature>
<feature type="chain" id="PRO_5003225348" evidence="2">
    <location>
        <begin position="32"/>
        <end position="470"/>
    </location>
</feature>
<dbReference type="RefSeq" id="WP_013560918.1">
    <property type="nucleotide sequence ID" value="NC_014960.1"/>
</dbReference>
<evidence type="ECO:0000313" key="5">
    <source>
        <dbReference type="Proteomes" id="UP000008922"/>
    </source>
</evidence>
<dbReference type="eggNOG" id="COG1664">
    <property type="taxonomic scope" value="Bacteria"/>
</dbReference>
<keyword evidence="2" id="KW-0732">Signal</keyword>
<name>E8MZL5_ANATU</name>
<accession>E8MZL5</accession>
<dbReference type="AlphaFoldDB" id="E8MZL5"/>
<protein>
    <submittedName>
        <fullName evidence="4">Hypothetical membrane protein</fullName>
    </submittedName>
</protein>
<reference evidence="4 5" key="1">
    <citation type="submission" date="2010-12" db="EMBL/GenBank/DDBJ databases">
        <title>Whole genome sequence of Anaerolinea thermophila UNI-1.</title>
        <authorList>
            <person name="Narita-Yamada S."/>
            <person name="Kishi E."/>
            <person name="Watanabe Y."/>
            <person name="Takasaki K."/>
            <person name="Ankai A."/>
            <person name="Oguchi A."/>
            <person name="Fukui S."/>
            <person name="Takahashi M."/>
            <person name="Yashiro I."/>
            <person name="Hosoyama A."/>
            <person name="Sekiguchi Y."/>
            <person name="Hanada S."/>
            <person name="Fujita N."/>
        </authorList>
    </citation>
    <scope>NUCLEOTIDE SEQUENCE [LARGE SCALE GENOMIC DNA]</scope>
    <source>
        <strain evidence="5">DSM 14523 / JCM 11388 / NBRC 100420 / UNI-1</strain>
    </source>
</reference>
<evidence type="ECO:0000256" key="2">
    <source>
        <dbReference type="SAM" id="SignalP"/>
    </source>
</evidence>
<dbReference type="EMBL" id="AP012029">
    <property type="protein sequence ID" value="BAJ64563.1"/>
    <property type="molecule type" value="Genomic_DNA"/>
</dbReference>
<keyword evidence="5" id="KW-1185">Reference proteome</keyword>
<keyword evidence="1" id="KW-0472">Membrane</keyword>
<evidence type="ECO:0000256" key="1">
    <source>
        <dbReference type="SAM" id="Phobius"/>
    </source>
</evidence>
<feature type="transmembrane region" description="Helical" evidence="1">
    <location>
        <begin position="326"/>
        <end position="357"/>
    </location>
</feature>
<dbReference type="HOGENOM" id="CLU_036799_0_0_0"/>
<sequence length="470" mass="49283">MKPIRVSSVAWFAMLILGVCLLGLRVQPVQAAVVDEDGNVGAKEVIQDDLIIGGQNVIIDGTVNGAVLASAERIVVNGTINGDLFMFGQTVLLAENGKVSGNVFIGAQSGEVRGKVGGSVFTGATSLLVGSQARIERNLYFGGYSLETLNGSVIKIDALVGAYQIIHAGEIQQNLKGGVAGAELKGKVGKDVKLDVAAPGETGSNFWMFWYQPGMPKAIEPGLRVAPEAVIGGDLTYTSPAEQASAIQARPKGQVIYQTPTPAEKAPQKSPLQRWEEHPVLKTLLGLVRNLIVLLILGGLALWLIPGIFHKTADMANAKPLPSAGVGILTLLGGYAGAILAGLLLLAIGVILSLITLGGLSNAIFGIGFSALALLVAIFTLLVGYGSKLVVSFWVGKQLLEKTAPQTRNLHIWALVLGVALYAIVRAIPFIGWLIGLIATLIGLGAMWYTYQSRKAPTPEVVPAPLPEQG</sequence>
<evidence type="ECO:0000259" key="3">
    <source>
        <dbReference type="Pfam" id="PF26514"/>
    </source>
</evidence>
<dbReference type="OrthoDB" id="160653at2"/>
<keyword evidence="1" id="KW-0812">Transmembrane</keyword>
<feature type="transmembrane region" description="Helical" evidence="1">
    <location>
        <begin position="407"/>
        <end position="425"/>
    </location>
</feature>
<feature type="transmembrane region" description="Helical" evidence="1">
    <location>
        <begin position="284"/>
        <end position="305"/>
    </location>
</feature>
<proteinExistence type="predicted"/>
<organism evidence="4 5">
    <name type="scientific">Anaerolinea thermophila (strain DSM 14523 / JCM 11388 / NBRC 100420 / UNI-1)</name>
    <dbReference type="NCBI Taxonomy" id="926569"/>
    <lineage>
        <taxon>Bacteria</taxon>
        <taxon>Bacillati</taxon>
        <taxon>Chloroflexota</taxon>
        <taxon>Anaerolineae</taxon>
        <taxon>Anaerolineales</taxon>
        <taxon>Anaerolineaceae</taxon>
        <taxon>Anaerolinea</taxon>
    </lineage>
</organism>